<evidence type="ECO:0000256" key="2">
    <source>
        <dbReference type="SAM" id="MobiDB-lite"/>
    </source>
</evidence>
<gene>
    <name evidence="3" type="primary">KIFAP3</name>
    <name evidence="3" type="ORF">SK128_010533</name>
</gene>
<dbReference type="InterPro" id="IPR016024">
    <property type="entry name" value="ARM-type_fold"/>
</dbReference>
<dbReference type="SMART" id="SM01297">
    <property type="entry name" value="KAP"/>
    <property type="match status" value="1"/>
</dbReference>
<feature type="compositionally biased region" description="Polar residues" evidence="2">
    <location>
        <begin position="740"/>
        <end position="751"/>
    </location>
</feature>
<dbReference type="GO" id="GO:0007018">
    <property type="term" value="P:microtubule-based movement"/>
    <property type="evidence" value="ECO:0007669"/>
    <property type="project" value="TreeGrafter"/>
</dbReference>
<dbReference type="GO" id="GO:0044782">
    <property type="term" value="P:cilium organization"/>
    <property type="evidence" value="ECO:0007669"/>
    <property type="project" value="TreeGrafter"/>
</dbReference>
<evidence type="ECO:0000313" key="3">
    <source>
        <dbReference type="EMBL" id="KAK7083151.1"/>
    </source>
</evidence>
<sequence length="776" mass="87716">MQVEDGRYLKKKVKVGSLDVHPTEKALIVNYELEATILGQLGDAMLGDRKECQKIIRLKSLDSNTDVAALAREVVEKCKLIQASKLSEVQHLITYLLNRKDTGRDVQVALEHPVPGIPDGVTEQANLYELDTYMEMLYEDMPEKVRGASFILQLARNPDYLDELCRNETVLGALARVLREDWKKSLDLSYNIVYTFFCFSVFSNFHTVISHFKIGSLCMDIIDGELQRTDQYREQLTKRKKGDGTNDPTKLQQDYERNLKKYQAVVAKQDQVLRVCTYLLLNIAEDVKVEEKMRRKNIVGLLIRMLERESPDLLLLVVSFLKKLSVYMENKDDMADLNIVEKVSRLVNTENSDLLNVTVRLLLNLSFDAGLRGKMIKVGLLPKLVSIISEERHQQAVLAVLYHLSVDDKCKSMFTYTDCIPTMMKLILSSIGPQVPLELMSLAVNLAANKRNAQLICEGGGLKLLMKRALKYQDPLLTKMIRNIAQHEGPTRAMFTDFVGELCEVVSSGRSDEFVLECVGVLGNLSLPDLDYCQLLSKYQLTDWIKDSLQPDAVEDDLALEVVVLLGTIAGDHVAAELIVETGILHSLVNLLNAKQEDDEVVLQIVYVFYQLTRHEATRPQVISTTEVPAYLIDLMHDKNTEIRRVCDTTLDIIAEHDEDWAVRIQCHKFRWYNSQWLDMVEEAENIDTMGGEEMAGGEGLGQSYLHHSDVLDHQGLYSDGLSSPESEEYPGINGHCENSRPNSNYTNSAASFGIRKRRNQSSAISVDSVSVSRLK</sequence>
<dbReference type="SMART" id="SM00185">
    <property type="entry name" value="ARM"/>
    <property type="match status" value="5"/>
</dbReference>
<dbReference type="InterPro" id="IPR011989">
    <property type="entry name" value="ARM-like"/>
</dbReference>
<proteinExistence type="predicted"/>
<keyword evidence="4" id="KW-1185">Reference proteome</keyword>
<evidence type="ECO:0000256" key="1">
    <source>
        <dbReference type="PROSITE-ProRule" id="PRU00259"/>
    </source>
</evidence>
<dbReference type="Gene3D" id="1.25.10.10">
    <property type="entry name" value="Leucine-rich Repeat Variant"/>
    <property type="match status" value="1"/>
</dbReference>
<feature type="region of interest" description="Disordered" evidence="2">
    <location>
        <begin position="717"/>
        <end position="776"/>
    </location>
</feature>
<feature type="compositionally biased region" description="Low complexity" evidence="2">
    <location>
        <begin position="762"/>
        <end position="776"/>
    </location>
</feature>
<dbReference type="InterPro" id="IPR008658">
    <property type="entry name" value="KAP3"/>
</dbReference>
<dbReference type="GO" id="GO:0035869">
    <property type="term" value="C:ciliary transition zone"/>
    <property type="evidence" value="ECO:0007669"/>
    <property type="project" value="TreeGrafter"/>
</dbReference>
<dbReference type="Proteomes" id="UP001381693">
    <property type="component" value="Unassembled WGS sequence"/>
</dbReference>
<organism evidence="3 4">
    <name type="scientific">Halocaridina rubra</name>
    <name type="common">Hawaiian red shrimp</name>
    <dbReference type="NCBI Taxonomy" id="373956"/>
    <lineage>
        <taxon>Eukaryota</taxon>
        <taxon>Metazoa</taxon>
        <taxon>Ecdysozoa</taxon>
        <taxon>Arthropoda</taxon>
        <taxon>Crustacea</taxon>
        <taxon>Multicrustacea</taxon>
        <taxon>Malacostraca</taxon>
        <taxon>Eumalacostraca</taxon>
        <taxon>Eucarida</taxon>
        <taxon>Decapoda</taxon>
        <taxon>Pleocyemata</taxon>
        <taxon>Caridea</taxon>
        <taxon>Atyoidea</taxon>
        <taxon>Atyidae</taxon>
        <taxon>Halocaridina</taxon>
    </lineage>
</organism>
<dbReference type="AlphaFoldDB" id="A0AAN9A720"/>
<comment type="caution">
    <text evidence="3">The sequence shown here is derived from an EMBL/GenBank/DDBJ whole genome shotgun (WGS) entry which is preliminary data.</text>
</comment>
<dbReference type="Pfam" id="PF05804">
    <property type="entry name" value="KAP"/>
    <property type="match status" value="1"/>
</dbReference>
<name>A0AAN9A720_HALRR</name>
<dbReference type="GO" id="GO:0019894">
    <property type="term" value="F:kinesin binding"/>
    <property type="evidence" value="ECO:0007669"/>
    <property type="project" value="InterPro"/>
</dbReference>
<dbReference type="InterPro" id="IPR000225">
    <property type="entry name" value="Armadillo"/>
</dbReference>
<protein>
    <submittedName>
        <fullName evidence="3">Kinesin-associated protein 3</fullName>
    </submittedName>
</protein>
<feature type="repeat" description="ARM" evidence="1">
    <location>
        <begin position="583"/>
        <end position="627"/>
    </location>
</feature>
<dbReference type="PANTHER" id="PTHR15605">
    <property type="entry name" value="KINESIN-ASSOCIATED PROTEINS"/>
    <property type="match status" value="1"/>
</dbReference>
<accession>A0AAN9A720</accession>
<dbReference type="PANTHER" id="PTHR15605:SF2">
    <property type="entry name" value="KINESIN-ASSOCIATED PROTEIN 3"/>
    <property type="match status" value="1"/>
</dbReference>
<dbReference type="PROSITE" id="PS50176">
    <property type="entry name" value="ARM_REPEAT"/>
    <property type="match status" value="1"/>
</dbReference>
<evidence type="ECO:0000313" key="4">
    <source>
        <dbReference type="Proteomes" id="UP001381693"/>
    </source>
</evidence>
<reference evidence="3 4" key="1">
    <citation type="submission" date="2023-11" db="EMBL/GenBank/DDBJ databases">
        <title>Halocaridina rubra genome assembly.</title>
        <authorList>
            <person name="Smith C."/>
        </authorList>
    </citation>
    <scope>NUCLEOTIDE SEQUENCE [LARGE SCALE GENOMIC DNA]</scope>
    <source>
        <strain evidence="3">EP-1</strain>
        <tissue evidence="3">Whole</tissue>
    </source>
</reference>
<dbReference type="GO" id="GO:0016939">
    <property type="term" value="C:kinesin II complex"/>
    <property type="evidence" value="ECO:0007669"/>
    <property type="project" value="TreeGrafter"/>
</dbReference>
<dbReference type="SUPFAM" id="SSF48371">
    <property type="entry name" value="ARM repeat"/>
    <property type="match status" value="1"/>
</dbReference>
<dbReference type="GO" id="GO:0005930">
    <property type="term" value="C:axoneme"/>
    <property type="evidence" value="ECO:0007669"/>
    <property type="project" value="TreeGrafter"/>
</dbReference>
<dbReference type="EMBL" id="JAXCGZ010003797">
    <property type="protein sequence ID" value="KAK7083151.1"/>
    <property type="molecule type" value="Genomic_DNA"/>
</dbReference>